<evidence type="ECO:0000256" key="1">
    <source>
        <dbReference type="SAM" id="MobiDB-lite"/>
    </source>
</evidence>
<dbReference type="AlphaFoldDB" id="G7Q879"/>
<evidence type="ECO:0000313" key="3">
    <source>
        <dbReference type="Proteomes" id="UP000004662"/>
    </source>
</evidence>
<sequence>MAARPEPMPPLLPVIPEYTPWLAKARGVAAADAAGVDATFAARHGVTSVPPPEPADGAGQGAAGRPEERRGTVADETA</sequence>
<reference evidence="3" key="1">
    <citation type="journal article" date="2015" name="Genome Announc.">
        <title>High-Quality Draft Genome Sequence of Desulfovibrio carbinoliphilus FW-101-2B, an Organic Acid-Oxidizing Sulfate-Reducing Bacterium Isolated from Uranium(VI)-Contaminated Groundwater.</title>
        <authorList>
            <person name="Ramsay B.D."/>
            <person name="Hwang C."/>
            <person name="Woo H.L."/>
            <person name="Carroll S.L."/>
            <person name="Lucas S."/>
            <person name="Han J."/>
            <person name="Lapidus A.L."/>
            <person name="Cheng J.F."/>
            <person name="Goodwin L.A."/>
            <person name="Pitluck S."/>
            <person name="Peters L."/>
            <person name="Chertkov O."/>
            <person name="Held B."/>
            <person name="Detter J.C."/>
            <person name="Han C.S."/>
            <person name="Tapia R."/>
            <person name="Land M.L."/>
            <person name="Hauser L.J."/>
            <person name="Kyrpides N.C."/>
            <person name="Ivanova N.N."/>
            <person name="Mikhailova N."/>
            <person name="Pagani I."/>
            <person name="Woyke T."/>
            <person name="Arkin A.P."/>
            <person name="Dehal P."/>
            <person name="Chivian D."/>
            <person name="Criddle C.S."/>
            <person name="Wu W."/>
            <person name="Chakraborty R."/>
            <person name="Hazen T.C."/>
            <person name="Fields M.W."/>
        </authorList>
    </citation>
    <scope>NUCLEOTIDE SEQUENCE [LARGE SCALE GENOMIC DNA]</scope>
    <source>
        <strain evidence="3">FW-101-2B</strain>
    </source>
</reference>
<dbReference type="EMBL" id="CM001368">
    <property type="protein sequence ID" value="EHJ48093.1"/>
    <property type="molecule type" value="Genomic_DNA"/>
</dbReference>
<dbReference type="STRING" id="694327.DFW101_2087"/>
<dbReference type="Proteomes" id="UP000004662">
    <property type="component" value="Chromosome"/>
</dbReference>
<gene>
    <name evidence="2" type="ORF">DFW101_2087</name>
</gene>
<protein>
    <submittedName>
        <fullName evidence="2">Uncharacterized protein</fullName>
    </submittedName>
</protein>
<proteinExistence type="predicted"/>
<evidence type="ECO:0000313" key="2">
    <source>
        <dbReference type="EMBL" id="EHJ48093.1"/>
    </source>
</evidence>
<dbReference type="HOGENOM" id="CLU_185104_0_0_7"/>
<feature type="compositionally biased region" description="Basic and acidic residues" evidence="1">
    <location>
        <begin position="65"/>
        <end position="78"/>
    </location>
</feature>
<dbReference type="RefSeq" id="WP_009181476.1">
    <property type="nucleotide sequence ID" value="NZ_CM001368.1"/>
</dbReference>
<organism evidence="2 3">
    <name type="scientific">Solidesulfovibrio carbinoliphilus subsp. oakridgensis</name>
    <dbReference type="NCBI Taxonomy" id="694327"/>
    <lineage>
        <taxon>Bacteria</taxon>
        <taxon>Pseudomonadati</taxon>
        <taxon>Thermodesulfobacteriota</taxon>
        <taxon>Desulfovibrionia</taxon>
        <taxon>Desulfovibrionales</taxon>
        <taxon>Desulfovibrionaceae</taxon>
        <taxon>Solidesulfovibrio</taxon>
    </lineage>
</organism>
<keyword evidence="3" id="KW-1185">Reference proteome</keyword>
<dbReference type="eggNOG" id="ENOG5031I7B">
    <property type="taxonomic scope" value="Bacteria"/>
</dbReference>
<accession>G7Q879</accession>
<feature type="region of interest" description="Disordered" evidence="1">
    <location>
        <begin position="44"/>
        <end position="78"/>
    </location>
</feature>
<name>G7Q879_9BACT</name>